<dbReference type="Proteomes" id="UP001153269">
    <property type="component" value="Unassembled WGS sequence"/>
</dbReference>
<evidence type="ECO:0000313" key="2">
    <source>
        <dbReference type="EMBL" id="CAB1431607.1"/>
    </source>
</evidence>
<evidence type="ECO:0000313" key="3">
    <source>
        <dbReference type="Proteomes" id="UP001153269"/>
    </source>
</evidence>
<reference evidence="2" key="1">
    <citation type="submission" date="2020-03" db="EMBL/GenBank/DDBJ databases">
        <authorList>
            <person name="Weist P."/>
        </authorList>
    </citation>
    <scope>NUCLEOTIDE SEQUENCE</scope>
</reference>
<feature type="region of interest" description="Disordered" evidence="1">
    <location>
        <begin position="1"/>
        <end position="102"/>
    </location>
</feature>
<feature type="compositionally biased region" description="Basic and acidic residues" evidence="1">
    <location>
        <begin position="77"/>
        <end position="91"/>
    </location>
</feature>
<dbReference type="AlphaFoldDB" id="A0A9N7UJQ4"/>
<evidence type="ECO:0000256" key="1">
    <source>
        <dbReference type="SAM" id="MobiDB-lite"/>
    </source>
</evidence>
<organism evidence="2 3">
    <name type="scientific">Pleuronectes platessa</name>
    <name type="common">European plaice</name>
    <dbReference type="NCBI Taxonomy" id="8262"/>
    <lineage>
        <taxon>Eukaryota</taxon>
        <taxon>Metazoa</taxon>
        <taxon>Chordata</taxon>
        <taxon>Craniata</taxon>
        <taxon>Vertebrata</taxon>
        <taxon>Euteleostomi</taxon>
        <taxon>Actinopterygii</taxon>
        <taxon>Neopterygii</taxon>
        <taxon>Teleostei</taxon>
        <taxon>Neoteleostei</taxon>
        <taxon>Acanthomorphata</taxon>
        <taxon>Carangaria</taxon>
        <taxon>Pleuronectiformes</taxon>
        <taxon>Pleuronectoidei</taxon>
        <taxon>Pleuronectidae</taxon>
        <taxon>Pleuronectes</taxon>
    </lineage>
</organism>
<sequence>MSWRPDGRATPLMDPTLPDLANSQTADRWSRSVALMERSRRSNPSPGKQEGSGWPESNRISESTLQPLLGHMIQRKSSSEFPKKESDKHFVDSAAAHQLRRH</sequence>
<name>A0A9N7UJQ4_PLEPL</name>
<protein>
    <submittedName>
        <fullName evidence="2">Uncharacterized protein</fullName>
    </submittedName>
</protein>
<gene>
    <name evidence="2" type="ORF">PLEPLA_LOCUS19664</name>
</gene>
<comment type="caution">
    <text evidence="2">The sequence shown here is derived from an EMBL/GenBank/DDBJ whole genome shotgun (WGS) entry which is preliminary data.</text>
</comment>
<dbReference type="EMBL" id="CADEAL010001353">
    <property type="protein sequence ID" value="CAB1431607.1"/>
    <property type="molecule type" value="Genomic_DNA"/>
</dbReference>
<proteinExistence type="predicted"/>
<keyword evidence="3" id="KW-1185">Reference proteome</keyword>
<accession>A0A9N7UJQ4</accession>